<comment type="caution">
    <text evidence="1">The sequence shown here is derived from an EMBL/GenBank/DDBJ whole genome shotgun (WGS) entry which is preliminary data.</text>
</comment>
<proteinExistence type="predicted"/>
<dbReference type="Proteomes" id="UP000789396">
    <property type="component" value="Unassembled WGS sequence"/>
</dbReference>
<name>A0A9N9JFK7_9GLOM</name>
<sequence length="59" mass="6887">QYPNLCQEDSDGNDNYYGITNKSLCPLCKLDHNDENSIEGKYEIGSYNLKYKQHEIEIE</sequence>
<accession>A0A9N9JFK7</accession>
<reference evidence="1" key="1">
    <citation type="submission" date="2021-06" db="EMBL/GenBank/DDBJ databases">
        <authorList>
            <person name="Kallberg Y."/>
            <person name="Tangrot J."/>
            <person name="Rosling A."/>
        </authorList>
    </citation>
    <scope>NUCLEOTIDE SEQUENCE</scope>
    <source>
        <strain evidence="1">IN212</strain>
    </source>
</reference>
<feature type="non-terminal residue" evidence="1">
    <location>
        <position position="1"/>
    </location>
</feature>
<organism evidence="1 2">
    <name type="scientific">Racocetra fulgida</name>
    <dbReference type="NCBI Taxonomy" id="60492"/>
    <lineage>
        <taxon>Eukaryota</taxon>
        <taxon>Fungi</taxon>
        <taxon>Fungi incertae sedis</taxon>
        <taxon>Mucoromycota</taxon>
        <taxon>Glomeromycotina</taxon>
        <taxon>Glomeromycetes</taxon>
        <taxon>Diversisporales</taxon>
        <taxon>Gigasporaceae</taxon>
        <taxon>Racocetra</taxon>
    </lineage>
</organism>
<dbReference type="OrthoDB" id="2425383at2759"/>
<dbReference type="AlphaFoldDB" id="A0A9N9JFK7"/>
<gene>
    <name evidence="1" type="ORF">RFULGI_LOCUS15594</name>
</gene>
<feature type="non-terminal residue" evidence="1">
    <location>
        <position position="59"/>
    </location>
</feature>
<evidence type="ECO:0000313" key="2">
    <source>
        <dbReference type="Proteomes" id="UP000789396"/>
    </source>
</evidence>
<keyword evidence="2" id="KW-1185">Reference proteome</keyword>
<dbReference type="EMBL" id="CAJVPZ010050914">
    <property type="protein sequence ID" value="CAG8778296.1"/>
    <property type="molecule type" value="Genomic_DNA"/>
</dbReference>
<evidence type="ECO:0000313" key="1">
    <source>
        <dbReference type="EMBL" id="CAG8778296.1"/>
    </source>
</evidence>
<protein>
    <submittedName>
        <fullName evidence="1">18042_t:CDS:1</fullName>
    </submittedName>
</protein>